<protein>
    <submittedName>
        <fullName evidence="2">Uncharacterized protein</fullName>
    </submittedName>
</protein>
<organism evidence="2 3">
    <name type="scientific">Prorocentrum cordatum</name>
    <dbReference type="NCBI Taxonomy" id="2364126"/>
    <lineage>
        <taxon>Eukaryota</taxon>
        <taxon>Sar</taxon>
        <taxon>Alveolata</taxon>
        <taxon>Dinophyceae</taxon>
        <taxon>Prorocentrales</taxon>
        <taxon>Prorocentraceae</taxon>
        <taxon>Prorocentrum</taxon>
    </lineage>
</organism>
<reference evidence="2" key="1">
    <citation type="submission" date="2023-10" db="EMBL/GenBank/DDBJ databases">
        <authorList>
            <person name="Chen Y."/>
            <person name="Shah S."/>
            <person name="Dougan E. K."/>
            <person name="Thang M."/>
            <person name="Chan C."/>
        </authorList>
    </citation>
    <scope>NUCLEOTIDE SEQUENCE [LARGE SCALE GENOMIC DNA]</scope>
</reference>
<evidence type="ECO:0000313" key="3">
    <source>
        <dbReference type="Proteomes" id="UP001189429"/>
    </source>
</evidence>
<proteinExistence type="predicted"/>
<evidence type="ECO:0000256" key="1">
    <source>
        <dbReference type="SAM" id="MobiDB-lite"/>
    </source>
</evidence>
<dbReference type="EMBL" id="CAUYUJ010016693">
    <property type="protein sequence ID" value="CAK0867889.1"/>
    <property type="molecule type" value="Genomic_DNA"/>
</dbReference>
<feature type="region of interest" description="Disordered" evidence="1">
    <location>
        <begin position="1"/>
        <end position="190"/>
    </location>
</feature>
<feature type="non-terminal residue" evidence="2">
    <location>
        <position position="190"/>
    </location>
</feature>
<sequence>ATPVGTGSGQAMRERQAGREGSGSAGTDAATRGSEEESPAASWLNRPQEKAELPTTDQRAEDHDATLASASASPQQPDAPGLPDGPPVEAPSSPEHLYGNGNVEGIDWDDDANKKSETDDSPPSSPDTEQQDGFAHQADDADSPAHTYPTAAQGLNPQPGPHLRGRQIEGHRATHGGATKTPVVRNEPGT</sequence>
<feature type="compositionally biased region" description="Low complexity" evidence="1">
    <location>
        <begin position="68"/>
        <end position="79"/>
    </location>
</feature>
<accession>A0ABN9V5F2</accession>
<name>A0ABN9V5F2_9DINO</name>
<feature type="non-terminal residue" evidence="2">
    <location>
        <position position="1"/>
    </location>
</feature>
<gene>
    <name evidence="2" type="ORF">PCOR1329_LOCUS54721</name>
</gene>
<feature type="compositionally biased region" description="Basic and acidic residues" evidence="1">
    <location>
        <begin position="47"/>
        <end position="65"/>
    </location>
</feature>
<keyword evidence="3" id="KW-1185">Reference proteome</keyword>
<dbReference type="Proteomes" id="UP001189429">
    <property type="component" value="Unassembled WGS sequence"/>
</dbReference>
<comment type="caution">
    <text evidence="2">The sequence shown here is derived from an EMBL/GenBank/DDBJ whole genome shotgun (WGS) entry which is preliminary data.</text>
</comment>
<evidence type="ECO:0000313" key="2">
    <source>
        <dbReference type="EMBL" id="CAK0867889.1"/>
    </source>
</evidence>